<accession>A0A9Q8Y2B4</accession>
<gene>
    <name evidence="1" type="ORF">LMK00_11420</name>
</gene>
<name>A0A9Q8Y2B4_9LACT</name>
<dbReference type="AlphaFoldDB" id="A0A9Q8Y2B4"/>
<dbReference type="Proteomes" id="UP001056730">
    <property type="component" value="Chromosome"/>
</dbReference>
<reference evidence="1" key="1">
    <citation type="journal article" date="2022" name="Front. Microbiol.">
        <title>Feed Insects as a Reservoir of Granadaene-Producing Lactococci.</title>
        <authorList>
            <person name="Neuzil-Bunesova V."/>
            <person name="Ramirez Garcia A."/>
            <person name="Modrackova N."/>
            <person name="Makovska M."/>
            <person name="Sabolova M."/>
            <person name="Sproer C."/>
            <person name="Bunk B."/>
            <person name="Blom J."/>
            <person name="Schwab C."/>
        </authorList>
    </citation>
    <scope>NUCLEOTIDE SEQUENCE</scope>
    <source>
        <strain evidence="1">I4/6O</strain>
    </source>
</reference>
<protein>
    <submittedName>
        <fullName evidence="1">Uncharacterized protein</fullName>
    </submittedName>
</protein>
<dbReference type="RefSeq" id="WP_252175477.1">
    <property type="nucleotide sequence ID" value="NZ_CP086395.1"/>
</dbReference>
<dbReference type="KEGG" id="lfo:LMK00_11420"/>
<organism evidence="1 2">
    <name type="scientific">Lactococcus formosensis</name>
    <dbReference type="NCBI Taxonomy" id="1281486"/>
    <lineage>
        <taxon>Bacteria</taxon>
        <taxon>Bacillati</taxon>
        <taxon>Bacillota</taxon>
        <taxon>Bacilli</taxon>
        <taxon>Lactobacillales</taxon>
        <taxon>Streptococcaceae</taxon>
        <taxon>Lactococcus</taxon>
    </lineage>
</organism>
<sequence length="63" mass="7507">MTPDKEKLLEVNFILSMEEYLENINNTNQPFIEKRIELLNEILSNGKKIRRIEKDKLKFAKKG</sequence>
<evidence type="ECO:0000313" key="1">
    <source>
        <dbReference type="EMBL" id="USJ20390.1"/>
    </source>
</evidence>
<proteinExistence type="predicted"/>
<evidence type="ECO:0000313" key="2">
    <source>
        <dbReference type="Proteomes" id="UP001056730"/>
    </source>
</evidence>
<dbReference type="EMBL" id="CP086395">
    <property type="protein sequence ID" value="USJ20390.1"/>
    <property type="molecule type" value="Genomic_DNA"/>
</dbReference>